<dbReference type="Proteomes" id="UP000299102">
    <property type="component" value="Unassembled WGS sequence"/>
</dbReference>
<dbReference type="EMBL" id="BGZK01000073">
    <property type="protein sequence ID" value="GBP15615.1"/>
    <property type="molecule type" value="Genomic_DNA"/>
</dbReference>
<evidence type="ECO:0000313" key="1">
    <source>
        <dbReference type="EMBL" id="GBP15615.1"/>
    </source>
</evidence>
<evidence type="ECO:0000313" key="2">
    <source>
        <dbReference type="Proteomes" id="UP000299102"/>
    </source>
</evidence>
<organism evidence="1 2">
    <name type="scientific">Eumeta variegata</name>
    <name type="common">Bagworm moth</name>
    <name type="synonym">Eumeta japonica</name>
    <dbReference type="NCBI Taxonomy" id="151549"/>
    <lineage>
        <taxon>Eukaryota</taxon>
        <taxon>Metazoa</taxon>
        <taxon>Ecdysozoa</taxon>
        <taxon>Arthropoda</taxon>
        <taxon>Hexapoda</taxon>
        <taxon>Insecta</taxon>
        <taxon>Pterygota</taxon>
        <taxon>Neoptera</taxon>
        <taxon>Endopterygota</taxon>
        <taxon>Lepidoptera</taxon>
        <taxon>Glossata</taxon>
        <taxon>Ditrysia</taxon>
        <taxon>Tineoidea</taxon>
        <taxon>Psychidae</taxon>
        <taxon>Oiketicinae</taxon>
        <taxon>Eumeta</taxon>
    </lineage>
</organism>
<accession>A0A4C1TN75</accession>
<proteinExistence type="predicted"/>
<comment type="caution">
    <text evidence="1">The sequence shown here is derived from an EMBL/GenBank/DDBJ whole genome shotgun (WGS) entry which is preliminary data.</text>
</comment>
<keyword evidence="2" id="KW-1185">Reference proteome</keyword>
<dbReference type="AlphaFoldDB" id="A0A4C1TN75"/>
<reference evidence="1 2" key="1">
    <citation type="journal article" date="2019" name="Commun. Biol.">
        <title>The bagworm genome reveals a unique fibroin gene that provides high tensile strength.</title>
        <authorList>
            <person name="Kono N."/>
            <person name="Nakamura H."/>
            <person name="Ohtoshi R."/>
            <person name="Tomita M."/>
            <person name="Numata K."/>
            <person name="Arakawa K."/>
        </authorList>
    </citation>
    <scope>NUCLEOTIDE SEQUENCE [LARGE SCALE GENOMIC DNA]</scope>
</reference>
<protein>
    <submittedName>
        <fullName evidence="1">Uncharacterized protein</fullName>
    </submittedName>
</protein>
<gene>
    <name evidence="1" type="ORF">EVAR_5312_1</name>
</gene>
<name>A0A4C1TN75_EUMVA</name>
<sequence length="97" mass="10278">MRICALLDVSELFSRGMNSGPDTDGGYDTIHTRICSCPCSCSCMNSGPDTDGGYDTIHTRICSCPCSCSCMNSGPDTDADMTPFTLASVRVHARALV</sequence>